<evidence type="ECO:0000313" key="2">
    <source>
        <dbReference type="EMBL" id="CAC5372434.1"/>
    </source>
</evidence>
<keyword evidence="3" id="KW-1185">Reference proteome</keyword>
<gene>
    <name evidence="2" type="ORF">MCOR_10514</name>
</gene>
<feature type="compositionally biased region" description="Polar residues" evidence="1">
    <location>
        <begin position="8"/>
        <end position="23"/>
    </location>
</feature>
<evidence type="ECO:0000256" key="1">
    <source>
        <dbReference type="SAM" id="MobiDB-lite"/>
    </source>
</evidence>
<evidence type="ECO:0000313" key="3">
    <source>
        <dbReference type="Proteomes" id="UP000507470"/>
    </source>
</evidence>
<sequence length="191" mass="22448">MINERNSRSVQDSIQNKTQCQKSYTRKKKHFTTKHTNKSRRRKLSPNVLTYQTKETSKQFPYIRSCLSFNNPNTPRRVSSICCVDQNTLWIGQRGYGGVMKVTYNSAAKILTIVKEFMHSLCEFYDFCYDLQRDQLLYMDKRNHSTMCISSKYQRKKFKSVKPLKPTCITISPDDFTFVGFVDEYTHLQGS</sequence>
<feature type="region of interest" description="Disordered" evidence="1">
    <location>
        <begin position="1"/>
        <end position="46"/>
    </location>
</feature>
<name>A0A6J8ARW6_MYTCO</name>
<reference evidence="2 3" key="1">
    <citation type="submission" date="2020-06" db="EMBL/GenBank/DDBJ databases">
        <authorList>
            <person name="Li R."/>
            <person name="Bekaert M."/>
        </authorList>
    </citation>
    <scope>NUCLEOTIDE SEQUENCE [LARGE SCALE GENOMIC DNA]</scope>
    <source>
        <strain evidence="3">wild</strain>
    </source>
</reference>
<protein>
    <submittedName>
        <fullName evidence="2">Uncharacterized protein</fullName>
    </submittedName>
</protein>
<proteinExistence type="predicted"/>
<organism evidence="2 3">
    <name type="scientific">Mytilus coruscus</name>
    <name type="common">Sea mussel</name>
    <dbReference type="NCBI Taxonomy" id="42192"/>
    <lineage>
        <taxon>Eukaryota</taxon>
        <taxon>Metazoa</taxon>
        <taxon>Spiralia</taxon>
        <taxon>Lophotrochozoa</taxon>
        <taxon>Mollusca</taxon>
        <taxon>Bivalvia</taxon>
        <taxon>Autobranchia</taxon>
        <taxon>Pteriomorphia</taxon>
        <taxon>Mytilida</taxon>
        <taxon>Mytiloidea</taxon>
        <taxon>Mytilidae</taxon>
        <taxon>Mytilinae</taxon>
        <taxon>Mytilus</taxon>
    </lineage>
</organism>
<dbReference type="EMBL" id="CACVKT020001854">
    <property type="protein sequence ID" value="CAC5372434.1"/>
    <property type="molecule type" value="Genomic_DNA"/>
</dbReference>
<accession>A0A6J8ARW6</accession>
<feature type="compositionally biased region" description="Basic residues" evidence="1">
    <location>
        <begin position="24"/>
        <end position="44"/>
    </location>
</feature>
<dbReference type="AlphaFoldDB" id="A0A6J8ARW6"/>
<dbReference type="Proteomes" id="UP000507470">
    <property type="component" value="Unassembled WGS sequence"/>
</dbReference>